<sequence length="334" mass="38097">MAKKKSATEQNIRDRINPNDPDTTISFSLSQFPINDLLNNNSFIDRHPDVLDMIFYEPGIIDTLKMFNTCTGFVLTINSLKEVKIGNWLQNSVKKKSSENEMDQMLFFIKDYSETQIFNILLKNIDAIEDSMDPQEYFDEVARCCSEVIVKNVQTEKVKPQLFSSSVEYSIYAVSESINRNDVLDHRGINLTFSGNIGIEKSTGGFLKKGKINILLDLSVKVVVYNNYMFSKRGLTCVLNGMRDREGKLRQKVVDEDIERSKNDAVNALEGGKKDYAKKPSTFTGSLLNMVNEKVQDKVDARIEEERNKVLDRIGVSSENWDNNKPSNPNVRQF</sequence>
<proteinExistence type="predicted"/>
<dbReference type="AlphaFoldDB" id="D2W0J9"/>
<gene>
    <name evidence="2" type="ORF">NAEGRDRAFT_74886</name>
</gene>
<dbReference type="OrthoDB" id="10580222at2759"/>
<protein>
    <submittedName>
        <fullName evidence="2">Predicted protein</fullName>
    </submittedName>
</protein>
<dbReference type="Proteomes" id="UP000006671">
    <property type="component" value="Unassembled WGS sequence"/>
</dbReference>
<accession>D2W0J9</accession>
<keyword evidence="3" id="KW-1185">Reference proteome</keyword>
<reference evidence="2 3" key="1">
    <citation type="journal article" date="2010" name="Cell">
        <title>The genome of Naegleria gruberi illuminates early eukaryotic versatility.</title>
        <authorList>
            <person name="Fritz-Laylin L.K."/>
            <person name="Prochnik S.E."/>
            <person name="Ginger M.L."/>
            <person name="Dacks J.B."/>
            <person name="Carpenter M.L."/>
            <person name="Field M.C."/>
            <person name="Kuo A."/>
            <person name="Paredez A."/>
            <person name="Chapman J."/>
            <person name="Pham J."/>
            <person name="Shu S."/>
            <person name="Neupane R."/>
            <person name="Cipriano M."/>
            <person name="Mancuso J."/>
            <person name="Tu H."/>
            <person name="Salamov A."/>
            <person name="Lindquist E."/>
            <person name="Shapiro H."/>
            <person name="Lucas S."/>
            <person name="Grigoriev I.V."/>
            <person name="Cande W.Z."/>
            <person name="Fulton C."/>
            <person name="Rokhsar D.S."/>
            <person name="Dawson S.C."/>
        </authorList>
    </citation>
    <scope>NUCLEOTIDE SEQUENCE [LARGE SCALE GENOMIC DNA]</scope>
    <source>
        <strain evidence="2 3">NEG-M</strain>
    </source>
</reference>
<organism evidence="3">
    <name type="scientific">Naegleria gruberi</name>
    <name type="common">Amoeba</name>
    <dbReference type="NCBI Taxonomy" id="5762"/>
    <lineage>
        <taxon>Eukaryota</taxon>
        <taxon>Discoba</taxon>
        <taxon>Heterolobosea</taxon>
        <taxon>Tetramitia</taxon>
        <taxon>Eutetramitia</taxon>
        <taxon>Vahlkampfiidae</taxon>
        <taxon>Naegleria</taxon>
    </lineage>
</organism>
<name>D2W0J9_NAEGR</name>
<dbReference type="VEuPathDB" id="AmoebaDB:NAEGRDRAFT_74886"/>
<evidence type="ECO:0000313" key="3">
    <source>
        <dbReference type="Proteomes" id="UP000006671"/>
    </source>
</evidence>
<dbReference type="KEGG" id="ngr:NAEGRDRAFT_74886"/>
<dbReference type="GeneID" id="8863126"/>
<evidence type="ECO:0000313" key="2">
    <source>
        <dbReference type="EMBL" id="EFC37441.1"/>
    </source>
</evidence>
<evidence type="ECO:0000256" key="1">
    <source>
        <dbReference type="SAM" id="MobiDB-lite"/>
    </source>
</evidence>
<dbReference type="EMBL" id="GG738918">
    <property type="protein sequence ID" value="EFC37441.1"/>
    <property type="molecule type" value="Genomic_DNA"/>
</dbReference>
<dbReference type="InParanoid" id="D2W0J9"/>
<dbReference type="RefSeq" id="XP_002670185.1">
    <property type="nucleotide sequence ID" value="XM_002670139.1"/>
</dbReference>
<feature type="region of interest" description="Disordered" evidence="1">
    <location>
        <begin position="1"/>
        <end position="22"/>
    </location>
</feature>